<dbReference type="EMBL" id="CP111016">
    <property type="protein sequence ID" value="WAR05239.1"/>
    <property type="molecule type" value="Genomic_DNA"/>
</dbReference>
<protein>
    <submittedName>
        <fullName evidence="2">IF4B-like protein</fullName>
    </submittedName>
</protein>
<organism evidence="2 3">
    <name type="scientific">Mya arenaria</name>
    <name type="common">Soft-shell clam</name>
    <dbReference type="NCBI Taxonomy" id="6604"/>
    <lineage>
        <taxon>Eukaryota</taxon>
        <taxon>Metazoa</taxon>
        <taxon>Spiralia</taxon>
        <taxon>Lophotrochozoa</taxon>
        <taxon>Mollusca</taxon>
        <taxon>Bivalvia</taxon>
        <taxon>Autobranchia</taxon>
        <taxon>Heteroconchia</taxon>
        <taxon>Euheterodonta</taxon>
        <taxon>Imparidentia</taxon>
        <taxon>Neoheterodontei</taxon>
        <taxon>Myida</taxon>
        <taxon>Myoidea</taxon>
        <taxon>Myidae</taxon>
        <taxon>Mya</taxon>
    </lineage>
</organism>
<feature type="region of interest" description="Disordered" evidence="1">
    <location>
        <begin position="65"/>
        <end position="89"/>
    </location>
</feature>
<gene>
    <name evidence="2" type="ORF">MAR_020608</name>
</gene>
<sequence length="650" mass="69503">MAAKAKKDKKKGKTMALTDFLSDEAGNQQGPGASYVFSSKSTDWAAEMDNADMADIDPAYSLPSIDRTKLPTAPKAARGPEDMSRVPTDPPFTAFVGNLPYEASEENRIMCDYLTTMAGCVFGGRKIRVDLAGESQNEETMVAQMTEGQVAMMTGGRVEMTVDLQDMKTEVLEVTGDLIEEEITGDLGVVKTADSEAEETETMMIDGMGVEGLVLVSEEMMRVVMVVGHGRDKLTSRALIKGMTEIVGMEEVVEGSTEIAGMEVAVEGSTEIAGMEVAVEGLTEIVGMAVAEEGLTEIVEMEVAEEGLNENGRKAEVIDNQKAKQPPPQRSSASIFGSAKPVDTAQREREIEERMMRQKQEPAEKKSSLESRGYGSSRGYEDTRERRTEKITSPAGSVTSSSGRSRQASGDPSHTEVFTESEVGKGQGSPGNAHQEEAAKLVPAPPPKENIWEKRKITQQPGQSAPEPRSPPAGPISPSAEPRSPPAGSKAETKSPAQPQPSSTSAPPRQQAKAEASPNKPEGKKEFVAAGPPKENVWAKRKQEQVVTAKPSPSGPEPTTAPPSVPPGPAGVPNAWAGRGRGAERGRAPRGGGGYGRGRGAEQPRKTEKKEKPLPQSIDEMPKLEQKSTKVFVDSNKFAGLLDDEDEEET</sequence>
<evidence type="ECO:0000313" key="2">
    <source>
        <dbReference type="EMBL" id="WAR05239.1"/>
    </source>
</evidence>
<evidence type="ECO:0000313" key="3">
    <source>
        <dbReference type="Proteomes" id="UP001164746"/>
    </source>
</evidence>
<feature type="compositionally biased region" description="Pro residues" evidence="1">
    <location>
        <begin position="553"/>
        <end position="570"/>
    </location>
</feature>
<dbReference type="Proteomes" id="UP001164746">
    <property type="component" value="Chromosome 5"/>
</dbReference>
<proteinExistence type="predicted"/>
<feature type="compositionally biased region" description="Gly residues" evidence="1">
    <location>
        <begin position="589"/>
        <end position="598"/>
    </location>
</feature>
<feature type="compositionally biased region" description="Low complexity" evidence="1">
    <location>
        <begin position="495"/>
        <end position="511"/>
    </location>
</feature>
<feature type="compositionally biased region" description="Basic and acidic residues" evidence="1">
    <location>
        <begin position="345"/>
        <end position="369"/>
    </location>
</feature>
<reference evidence="2" key="1">
    <citation type="submission" date="2022-11" db="EMBL/GenBank/DDBJ databases">
        <title>Centuries of genome instability and evolution in soft-shell clam transmissible cancer (bioRxiv).</title>
        <authorList>
            <person name="Hart S.F.M."/>
            <person name="Yonemitsu M.A."/>
            <person name="Giersch R.M."/>
            <person name="Beal B.F."/>
            <person name="Arriagada G."/>
            <person name="Davis B.W."/>
            <person name="Ostrander E.A."/>
            <person name="Goff S.P."/>
            <person name="Metzger M.J."/>
        </authorList>
    </citation>
    <scope>NUCLEOTIDE SEQUENCE</scope>
    <source>
        <strain evidence="2">MELC-2E11</strain>
        <tissue evidence="2">Siphon/mantle</tissue>
    </source>
</reference>
<evidence type="ECO:0000256" key="1">
    <source>
        <dbReference type="SAM" id="MobiDB-lite"/>
    </source>
</evidence>
<feature type="compositionally biased region" description="Basic and acidic residues" evidence="1">
    <location>
        <begin position="599"/>
        <end position="613"/>
    </location>
</feature>
<accession>A0ABY7EA02</accession>
<feature type="region of interest" description="Disordered" evidence="1">
    <location>
        <begin position="318"/>
        <end position="628"/>
    </location>
</feature>
<feature type="compositionally biased region" description="Basic and acidic residues" evidence="1">
    <location>
        <begin position="379"/>
        <end position="390"/>
    </location>
</feature>
<keyword evidence="3" id="KW-1185">Reference proteome</keyword>
<name>A0ABY7EA02_MYAAR</name>
<feature type="compositionally biased region" description="Polar residues" evidence="1">
    <location>
        <begin position="394"/>
        <end position="418"/>
    </location>
</feature>